<feature type="domain" description="VWFA" evidence="1">
    <location>
        <begin position="134"/>
        <end position="245"/>
    </location>
</feature>
<dbReference type="OrthoDB" id="2960279at2"/>
<protein>
    <submittedName>
        <fullName evidence="3">VWA domain-containing protein</fullName>
    </submittedName>
</protein>
<evidence type="ECO:0000313" key="5">
    <source>
        <dbReference type="Proteomes" id="UP000825179"/>
    </source>
</evidence>
<evidence type="ECO:0000313" key="2">
    <source>
        <dbReference type="EMBL" id="EGL81876.1"/>
    </source>
</evidence>
<reference evidence="3 5" key="2">
    <citation type="journal article" date="2020" name="Extremophiles">
        <title>Genomic analysis of Caldalkalibacillus thermarum TA2.A1 reveals aerobic alkaliphilic metabolism and evolutionary hallmarks linking alkaliphilic bacteria and plant life.</title>
        <authorList>
            <person name="de Jong S.I."/>
            <person name="van den Broek M.A."/>
            <person name="Merkel A.Y."/>
            <person name="de la Torre Cortes P."/>
            <person name="Kalamorz F."/>
            <person name="Cook G.M."/>
            <person name="van Loosdrecht M.C.M."/>
            <person name="McMillan D.G.G."/>
        </authorList>
    </citation>
    <scope>NUCLEOTIDE SEQUENCE [LARGE SCALE GENOMIC DNA]</scope>
    <source>
        <strain evidence="3 5">TA2.A1</strain>
    </source>
</reference>
<dbReference type="eggNOG" id="COG2304">
    <property type="taxonomic scope" value="Bacteria"/>
</dbReference>
<dbReference type="Gene3D" id="3.40.50.410">
    <property type="entry name" value="von Willebrand factor, type A domain"/>
    <property type="match status" value="1"/>
</dbReference>
<evidence type="ECO:0000313" key="3">
    <source>
        <dbReference type="EMBL" id="QZT34363.1"/>
    </source>
</evidence>
<dbReference type="RefSeq" id="WP_007506061.1">
    <property type="nucleotide sequence ID" value="NZ_AFCE01000160.1"/>
</dbReference>
<feature type="domain" description="VWFA" evidence="1">
    <location>
        <begin position="1"/>
        <end position="91"/>
    </location>
</feature>
<gene>
    <name evidence="2" type="ORF">CathTA2_2661</name>
    <name evidence="3" type="ORF">HUR95_02860</name>
</gene>
<dbReference type="Pfam" id="PF13519">
    <property type="entry name" value="VWA_2"/>
    <property type="match status" value="1"/>
</dbReference>
<name>F5LA06_CALTT</name>
<dbReference type="EMBL" id="CP082237">
    <property type="protein sequence ID" value="QZT34363.1"/>
    <property type="molecule type" value="Genomic_DNA"/>
</dbReference>
<keyword evidence="5" id="KW-1185">Reference proteome</keyword>
<organism evidence="2 4">
    <name type="scientific">Caldalkalibacillus thermarum (strain TA2.A1)</name>
    <dbReference type="NCBI Taxonomy" id="986075"/>
    <lineage>
        <taxon>Bacteria</taxon>
        <taxon>Bacillati</taxon>
        <taxon>Bacillota</taxon>
        <taxon>Bacilli</taxon>
        <taxon>Bacillales</taxon>
        <taxon>Bacillaceae</taxon>
        <taxon>Caldalkalibacillus</taxon>
    </lineage>
</organism>
<dbReference type="Pfam" id="PF00092">
    <property type="entry name" value="VWA"/>
    <property type="match status" value="1"/>
</dbReference>
<reference evidence="2 4" key="1">
    <citation type="journal article" date="2011" name="J. Bacteriol.">
        <title>Draft genome sequence of the thermoalkaliphilic Caldalkalibacillus thermarum strain TA2.A1.</title>
        <authorList>
            <person name="Kalamorz F."/>
            <person name="Keis S."/>
            <person name="McMillan D.G."/>
            <person name="Olsson K."/>
            <person name="Stanton J.A."/>
            <person name="Stockwell P."/>
            <person name="Black M.A."/>
            <person name="Klingeman D.M."/>
            <person name="Land M.L."/>
            <person name="Han C.S."/>
            <person name="Martin S.L."/>
            <person name="Becher S.A."/>
            <person name="Peddie C.J."/>
            <person name="Morgan H.W."/>
            <person name="Matthies D."/>
            <person name="Preiss L."/>
            <person name="Meier T."/>
            <person name="Brown S.D."/>
            <person name="Cook G.M."/>
        </authorList>
    </citation>
    <scope>NUCLEOTIDE SEQUENCE [LARGE SCALE GENOMIC DNA]</scope>
    <source>
        <strain evidence="2 4">TA2.A1</strain>
    </source>
</reference>
<evidence type="ECO:0000259" key="1">
    <source>
        <dbReference type="PROSITE" id="PS50234"/>
    </source>
</evidence>
<accession>F5LA06</accession>
<dbReference type="SUPFAM" id="SSF53300">
    <property type="entry name" value="vWA-like"/>
    <property type="match status" value="2"/>
</dbReference>
<evidence type="ECO:0000313" key="4">
    <source>
        <dbReference type="Proteomes" id="UP000010716"/>
    </source>
</evidence>
<dbReference type="KEGG" id="cthu:HUR95_02860"/>
<dbReference type="Proteomes" id="UP000825179">
    <property type="component" value="Chromosome"/>
</dbReference>
<dbReference type="AlphaFoldDB" id="F5LA06"/>
<dbReference type="EMBL" id="AFCE01000160">
    <property type="protein sequence ID" value="EGL81876.1"/>
    <property type="molecule type" value="Genomic_DNA"/>
</dbReference>
<dbReference type="CDD" id="cd00198">
    <property type="entry name" value="vWFA"/>
    <property type="match status" value="1"/>
</dbReference>
<reference evidence="3" key="3">
    <citation type="submission" date="2021-08" db="EMBL/GenBank/DDBJ databases">
        <authorList>
            <person name="de Jong S."/>
            <person name="van den Broek M."/>
            <person name="Merkel A."/>
            <person name="de la Torre Cortes P."/>
            <person name="Kalamorz F."/>
            <person name="Cook G."/>
            <person name="van Loosdrecht M."/>
            <person name="McMillan D."/>
        </authorList>
    </citation>
    <scope>NUCLEOTIDE SEQUENCE</scope>
    <source>
        <strain evidence="3">TA2.A1</strain>
    </source>
</reference>
<dbReference type="PROSITE" id="PS50234">
    <property type="entry name" value="VWFA"/>
    <property type="match status" value="2"/>
</dbReference>
<proteinExistence type="predicted"/>
<dbReference type="InterPro" id="IPR002035">
    <property type="entry name" value="VWF_A"/>
</dbReference>
<dbReference type="Proteomes" id="UP000010716">
    <property type="component" value="Unassembled WGS sequence"/>
</dbReference>
<sequence>MTKGGLKQILLITDGCSNEGKDPVAVAAMAREQGITVNVIGILDDGQLGEQGIREVEEIAAAAGGIHQVVYSHNLPKTVQMVTRQAMTQTIQQVVHKELQHILGQGQSVEALPPEKRGQVVEVVEHLGETLALDVLILVDTSASMKNKMAAVKEALRDLKLSLQSRSGENRFSLWTYPHTSGYACKHMDFSTELEALDRVFSRLTVQGTTPTGPALEEALFYFTGLTSCGQRTDDDEGMLREYVF</sequence>
<dbReference type="InterPro" id="IPR036465">
    <property type="entry name" value="vWFA_dom_sf"/>
</dbReference>